<gene>
    <name evidence="10" type="ORF">QM524_15665</name>
</gene>
<evidence type="ECO:0000256" key="1">
    <source>
        <dbReference type="ARBA" id="ARBA00004571"/>
    </source>
</evidence>
<evidence type="ECO:0000256" key="2">
    <source>
        <dbReference type="ARBA" id="ARBA00022448"/>
    </source>
</evidence>
<keyword evidence="11" id="KW-1185">Reference proteome</keyword>
<feature type="domain" description="TonB-dependent receptor plug" evidence="9">
    <location>
        <begin position="256"/>
        <end position="330"/>
    </location>
</feature>
<accession>A0ABT6YC10</accession>
<keyword evidence="4 7" id="KW-0812">Transmembrane</keyword>
<evidence type="ECO:0000256" key="4">
    <source>
        <dbReference type="ARBA" id="ARBA00022692"/>
    </source>
</evidence>
<organism evidence="10 11">
    <name type="scientific">Flectobacillus roseus</name>
    <dbReference type="NCBI Taxonomy" id="502259"/>
    <lineage>
        <taxon>Bacteria</taxon>
        <taxon>Pseudomonadati</taxon>
        <taxon>Bacteroidota</taxon>
        <taxon>Cytophagia</taxon>
        <taxon>Cytophagales</taxon>
        <taxon>Flectobacillaceae</taxon>
        <taxon>Flectobacillus</taxon>
    </lineage>
</organism>
<evidence type="ECO:0000256" key="7">
    <source>
        <dbReference type="PROSITE-ProRule" id="PRU01360"/>
    </source>
</evidence>
<evidence type="ECO:0000256" key="6">
    <source>
        <dbReference type="ARBA" id="ARBA00023237"/>
    </source>
</evidence>
<evidence type="ECO:0000259" key="9">
    <source>
        <dbReference type="Pfam" id="PF07715"/>
    </source>
</evidence>
<name>A0ABT6YC10_9BACT</name>
<dbReference type="Gene3D" id="2.170.130.10">
    <property type="entry name" value="TonB-dependent receptor, plug domain"/>
    <property type="match status" value="1"/>
</dbReference>
<keyword evidence="10" id="KW-0675">Receptor</keyword>
<dbReference type="InterPro" id="IPR036942">
    <property type="entry name" value="Beta-barrel_TonB_sf"/>
</dbReference>
<dbReference type="InterPro" id="IPR037066">
    <property type="entry name" value="Plug_dom_sf"/>
</dbReference>
<keyword evidence="3 7" id="KW-1134">Transmembrane beta strand</keyword>
<dbReference type="Proteomes" id="UP001236507">
    <property type="component" value="Unassembled WGS sequence"/>
</dbReference>
<keyword evidence="8" id="KW-0732">Signal</keyword>
<dbReference type="InterPro" id="IPR039426">
    <property type="entry name" value="TonB-dep_rcpt-like"/>
</dbReference>
<dbReference type="SUPFAM" id="SSF49464">
    <property type="entry name" value="Carboxypeptidase regulatory domain-like"/>
    <property type="match status" value="1"/>
</dbReference>
<sequence length="909" mass="102239">MRKILLLFALICIQWSFQAWGQQTPIPVNTTGITIADEFYNNALLSEICQDLTKKTGLKIDADPTLLSKYRISYWFQKIKAETGFSNALKNTDLKIYVDENSVLHIVPKSQKVTVAKAITEQQYKGKSEKTNFSISGKIVDALTGESLAFTTVTVKGRKTGVQTNVDGLFTIQKIPSDTSALVISYIGYRTLTYYLNPQTPTSNLRIDLVPANEELDEVKVTGEKTEIMKVNETVGMFMMTPKNIAKLPNVGEKDIFRGFQLMPGISAANQSSSGLYVRGGTPDQNLVLYDGFTVYYVDHLYGFFSAFNSNAIKDVRLFKGGFEAKYGGRVSSVVDITSKDGNQKEFNATADVGLLSANILAEGPITKKMTFVVAARHSWAGPIYNKIFNTFKAQQAANSSNNAGFTGGFARRFQSGQTVSSYFYDLNGKVTYRPTQRDNITLSFYNGEDFLDNSQNLSLPFGGGRGGGFANTDVSNWGNTGSSLKWSRQWTERFYTNTLFSFSNYYSNRDNTNQNTITRTDGTTQNVKFGSLENNDLKDISFKSDFEYRLSAHQLIEMGVQASHLQIDYTYSQNDTTVILGKNDRGNLISAYLQDQIKFGDSKLVLKPSLRTTYYDVTKKNYLEPRLSATFSLTKKLMLKGALGQYYQFAKQVEREDITNGSRSFWLLANDSYLPVTSSKHYIIGASYEIDDYVFDVEAYYKDIDNDTRYTLRFVPTVGRGLSASETFFTGTGKVRGIDFLIQKKFGDYTGWVGYTLAKSEKSIAQFSATPFPSNYDVRNEFKSVNMYKMGHWDFSLTWIYASGMPYTSITGGYIIKLLDGTEKDYTSPSTTNANRLPDSHRMDVAATYNFKHGSIGLSIYNLYGRQNVWYKKFQTITDSDTNEKYLSVTNVNYLGFTPNITFTYKLK</sequence>
<dbReference type="EMBL" id="JASHIF010000012">
    <property type="protein sequence ID" value="MDI9860653.1"/>
    <property type="molecule type" value="Genomic_DNA"/>
</dbReference>
<protein>
    <submittedName>
        <fullName evidence="10">TonB-dependent receptor</fullName>
    </submittedName>
</protein>
<dbReference type="Pfam" id="PF13715">
    <property type="entry name" value="CarbopepD_reg_2"/>
    <property type="match status" value="1"/>
</dbReference>
<proteinExistence type="inferred from homology"/>
<dbReference type="RefSeq" id="WP_283345293.1">
    <property type="nucleotide sequence ID" value="NZ_JASHIF010000012.1"/>
</dbReference>
<evidence type="ECO:0000256" key="5">
    <source>
        <dbReference type="ARBA" id="ARBA00023136"/>
    </source>
</evidence>
<dbReference type="InterPro" id="IPR008969">
    <property type="entry name" value="CarboxyPept-like_regulatory"/>
</dbReference>
<keyword evidence="2 7" id="KW-0813">Transport</keyword>
<dbReference type="SUPFAM" id="SSF56935">
    <property type="entry name" value="Porins"/>
    <property type="match status" value="1"/>
</dbReference>
<reference evidence="10 11" key="1">
    <citation type="submission" date="2023-05" db="EMBL/GenBank/DDBJ databases">
        <title>Novel species of genus Flectobacillus isolated from stream in China.</title>
        <authorList>
            <person name="Lu H."/>
        </authorList>
    </citation>
    <scope>NUCLEOTIDE SEQUENCE [LARGE SCALE GENOMIC DNA]</scope>
    <source>
        <strain evidence="10 11">KCTC 42575</strain>
    </source>
</reference>
<feature type="signal peptide" evidence="8">
    <location>
        <begin position="1"/>
        <end position="21"/>
    </location>
</feature>
<evidence type="ECO:0000256" key="3">
    <source>
        <dbReference type="ARBA" id="ARBA00022452"/>
    </source>
</evidence>
<dbReference type="Gene3D" id="2.60.40.1120">
    <property type="entry name" value="Carboxypeptidase-like, regulatory domain"/>
    <property type="match status" value="1"/>
</dbReference>
<evidence type="ECO:0000313" key="10">
    <source>
        <dbReference type="EMBL" id="MDI9860653.1"/>
    </source>
</evidence>
<dbReference type="InterPro" id="IPR012910">
    <property type="entry name" value="Plug_dom"/>
</dbReference>
<comment type="similarity">
    <text evidence="7">Belongs to the TonB-dependent receptor family.</text>
</comment>
<keyword evidence="5 7" id="KW-0472">Membrane</keyword>
<evidence type="ECO:0000313" key="11">
    <source>
        <dbReference type="Proteomes" id="UP001236507"/>
    </source>
</evidence>
<feature type="chain" id="PRO_5047531511" evidence="8">
    <location>
        <begin position="22"/>
        <end position="909"/>
    </location>
</feature>
<dbReference type="Gene3D" id="2.40.170.20">
    <property type="entry name" value="TonB-dependent receptor, beta-barrel domain"/>
    <property type="match status" value="1"/>
</dbReference>
<comment type="caution">
    <text evidence="10">The sequence shown here is derived from an EMBL/GenBank/DDBJ whole genome shotgun (WGS) entry which is preliminary data.</text>
</comment>
<comment type="subcellular location">
    <subcellularLocation>
        <location evidence="1 7">Cell outer membrane</location>
        <topology evidence="1 7">Multi-pass membrane protein</topology>
    </subcellularLocation>
</comment>
<dbReference type="PROSITE" id="PS52016">
    <property type="entry name" value="TONB_DEPENDENT_REC_3"/>
    <property type="match status" value="1"/>
</dbReference>
<dbReference type="Pfam" id="PF07715">
    <property type="entry name" value="Plug"/>
    <property type="match status" value="1"/>
</dbReference>
<evidence type="ECO:0000256" key="8">
    <source>
        <dbReference type="SAM" id="SignalP"/>
    </source>
</evidence>
<keyword evidence="6 7" id="KW-0998">Cell outer membrane</keyword>